<keyword evidence="1" id="KW-0812">Transmembrane</keyword>
<protein>
    <submittedName>
        <fullName evidence="2">EYxxD motif small membrane protein</fullName>
    </submittedName>
</protein>
<keyword evidence="1" id="KW-0472">Membrane</keyword>
<feature type="transmembrane region" description="Helical" evidence="1">
    <location>
        <begin position="12"/>
        <end position="29"/>
    </location>
</feature>
<gene>
    <name evidence="2" type="ORF">WCV65_02295</name>
</gene>
<keyword evidence="1" id="KW-1133">Transmembrane helix</keyword>
<dbReference type="EMBL" id="CP147407">
    <property type="protein sequence ID" value="WXB97353.1"/>
    <property type="molecule type" value="Genomic_DNA"/>
</dbReference>
<evidence type="ECO:0000256" key="1">
    <source>
        <dbReference type="SAM" id="Phobius"/>
    </source>
</evidence>
<proteinExistence type="predicted"/>
<evidence type="ECO:0000313" key="3">
    <source>
        <dbReference type="Proteomes" id="UP001377337"/>
    </source>
</evidence>
<dbReference type="RefSeq" id="WP_331712027.1">
    <property type="nucleotide sequence ID" value="NZ_CP147407.1"/>
</dbReference>
<name>A0ABZ2NHU7_9BACI</name>
<reference evidence="2 3" key="1">
    <citation type="submission" date="2024-02" db="EMBL/GenBank/DDBJ databases">
        <title>Seven novel Bacillus-like species.</title>
        <authorList>
            <person name="Liu G."/>
        </authorList>
    </citation>
    <scope>NUCLEOTIDE SEQUENCE [LARGE SCALE GENOMIC DNA]</scope>
    <source>
        <strain evidence="2 3">FJAT-52054</strain>
    </source>
</reference>
<evidence type="ECO:0000313" key="2">
    <source>
        <dbReference type="EMBL" id="WXB97353.1"/>
    </source>
</evidence>
<dbReference type="NCBIfam" id="NF045534">
    <property type="entry name" value="small_EYxxD"/>
    <property type="match status" value="1"/>
</dbReference>
<dbReference type="Proteomes" id="UP001377337">
    <property type="component" value="Chromosome"/>
</dbReference>
<accession>A0ABZ2NHU7</accession>
<organism evidence="2 3">
    <name type="scientific">Metabacillus sediminis</name>
    <dbReference type="NCBI Taxonomy" id="3117746"/>
    <lineage>
        <taxon>Bacteria</taxon>
        <taxon>Bacillati</taxon>
        <taxon>Bacillota</taxon>
        <taxon>Bacilli</taxon>
        <taxon>Bacillales</taxon>
        <taxon>Bacillaceae</taxon>
        <taxon>Metabacillus</taxon>
    </lineage>
</organism>
<keyword evidence="3" id="KW-1185">Reference proteome</keyword>
<sequence length="36" mass="4282">MGFLEYMRDMIFVYASLIGGIVALAFVFVRRKRRVR</sequence>